<accession>A0AAV1FNX4</accession>
<feature type="region of interest" description="Disordered" evidence="1">
    <location>
        <begin position="689"/>
        <end position="744"/>
    </location>
</feature>
<dbReference type="SMART" id="SM00409">
    <property type="entry name" value="IG"/>
    <property type="match status" value="5"/>
</dbReference>
<dbReference type="Gene3D" id="2.60.40.10">
    <property type="entry name" value="Immunoglobulins"/>
    <property type="match status" value="6"/>
</dbReference>
<dbReference type="PANTHER" id="PTHR46484">
    <property type="entry name" value="SI:CH211-171H4.5-RELATED"/>
    <property type="match status" value="1"/>
</dbReference>
<dbReference type="InterPro" id="IPR007110">
    <property type="entry name" value="Ig-like_dom"/>
</dbReference>
<dbReference type="InterPro" id="IPR036179">
    <property type="entry name" value="Ig-like_dom_sf"/>
</dbReference>
<evidence type="ECO:0000313" key="5">
    <source>
        <dbReference type="EMBL" id="CAJ1062795.1"/>
    </source>
</evidence>
<dbReference type="InterPro" id="IPR003598">
    <property type="entry name" value="Ig_sub2"/>
</dbReference>
<gene>
    <name evidence="5" type="ORF">XNOV1_A000977</name>
</gene>
<evidence type="ECO:0000256" key="3">
    <source>
        <dbReference type="SAM" id="SignalP"/>
    </source>
</evidence>
<sequence>MTGAVGIFLICCLLQGSLCQQWDAFMPQAVDGLSGSCVTIPCTFSMPSVWDQYLDDSCRAIWKRGSWSRTQVFDSGLTGMNTGFNILQGNLTGVLREKDCTTVFNNLPSNHYDNYYFRLQCDNDLKFNFQTSVLITAQDSMPRPAITPSKQEIEDGDPVRLNCSALAPCLALPPTLTWFPRIGDIEEHMEGNIVISVMTFTASFHHNGQKISCSVLYNRQVGNGDLQYDQTVTLQVLYPPENTSVLYSDPVKEGTSVIMTCNTSANPAADSYTWYRVDEDQVTAVGAQKTLSTPVSEADSQFFCQVGNRVGTQNSSIIQLDVQFTPKDTTVIIGPGPILEGSSVTLTCNSRANPPVTNYTWHKDDEEVKEPGEMLVIQGVDTSHGGSYHCAARNELGEETSADIQLDIQYPPKNTSFSIDPSGPVLDGSPVTLTCTSVANPANINFTWFRVSGRKKEMMGSEQDYVFNVTKLSKDRYYCEAQNVHGAENSEHASIDVIFAAEILPSSRCVKVFSQIRCSCDSQGNPIPSLYWELAGVPVNHSADLPIREAPLGNQGRMSLITLYSQSEDFPPLICHSFNSLGSDKFAFNVSSSELELGLHTFSLLVGSAVGAVGMLLVCVPLVLILLSKRKNSFLSDRGFVETSGLMGNNETNSLQVDVIYVNNAIIEEGGLVKENPTLYPSVDHNKLKAISDDQPGEGEMKGLASKTTEYGMTHPNSEENKGGDVKEEQTVTDGTDGNLGQVNDAEVVTAQVGEKEK</sequence>
<dbReference type="EMBL" id="OY660871">
    <property type="protein sequence ID" value="CAJ1062795.1"/>
    <property type="molecule type" value="Genomic_DNA"/>
</dbReference>
<dbReference type="SUPFAM" id="SSF48726">
    <property type="entry name" value="Immunoglobulin"/>
    <property type="match status" value="5"/>
</dbReference>
<evidence type="ECO:0000313" key="6">
    <source>
        <dbReference type="Proteomes" id="UP001178508"/>
    </source>
</evidence>
<dbReference type="Pfam" id="PF13895">
    <property type="entry name" value="Ig_2"/>
    <property type="match status" value="3"/>
</dbReference>
<keyword evidence="6" id="KW-1185">Reference proteome</keyword>
<keyword evidence="2" id="KW-1133">Transmembrane helix</keyword>
<proteinExistence type="predicted"/>
<keyword evidence="2" id="KW-0812">Transmembrane</keyword>
<feature type="chain" id="PRO_5043527591" evidence="3">
    <location>
        <begin position="20"/>
        <end position="758"/>
    </location>
</feature>
<name>A0AAV1FNX4_XYRNO</name>
<evidence type="ECO:0000259" key="4">
    <source>
        <dbReference type="PROSITE" id="PS50835"/>
    </source>
</evidence>
<dbReference type="InterPro" id="IPR003599">
    <property type="entry name" value="Ig_sub"/>
</dbReference>
<feature type="domain" description="Ig-like" evidence="4">
    <location>
        <begin position="142"/>
        <end position="233"/>
    </location>
</feature>
<organism evidence="5 6">
    <name type="scientific">Xyrichtys novacula</name>
    <name type="common">Pearly razorfish</name>
    <name type="synonym">Hemipteronotus novacula</name>
    <dbReference type="NCBI Taxonomy" id="13765"/>
    <lineage>
        <taxon>Eukaryota</taxon>
        <taxon>Metazoa</taxon>
        <taxon>Chordata</taxon>
        <taxon>Craniata</taxon>
        <taxon>Vertebrata</taxon>
        <taxon>Euteleostomi</taxon>
        <taxon>Actinopterygii</taxon>
        <taxon>Neopterygii</taxon>
        <taxon>Teleostei</taxon>
        <taxon>Neoteleostei</taxon>
        <taxon>Acanthomorphata</taxon>
        <taxon>Eupercaria</taxon>
        <taxon>Labriformes</taxon>
        <taxon>Labridae</taxon>
        <taxon>Xyrichtys</taxon>
    </lineage>
</organism>
<protein>
    <submittedName>
        <fullName evidence="5">Sialoadhesin-like isoform X10</fullName>
    </submittedName>
</protein>
<feature type="transmembrane region" description="Helical" evidence="2">
    <location>
        <begin position="602"/>
        <end position="627"/>
    </location>
</feature>
<dbReference type="InterPro" id="IPR013783">
    <property type="entry name" value="Ig-like_fold"/>
</dbReference>
<dbReference type="Proteomes" id="UP001178508">
    <property type="component" value="Chromosome 8"/>
</dbReference>
<keyword evidence="2" id="KW-0472">Membrane</keyword>
<feature type="compositionally biased region" description="Polar residues" evidence="1">
    <location>
        <begin position="732"/>
        <end position="742"/>
    </location>
</feature>
<evidence type="ECO:0000256" key="2">
    <source>
        <dbReference type="SAM" id="Phobius"/>
    </source>
</evidence>
<feature type="domain" description="Ig-like" evidence="4">
    <location>
        <begin position="412"/>
        <end position="496"/>
    </location>
</feature>
<feature type="compositionally biased region" description="Basic and acidic residues" evidence="1">
    <location>
        <begin position="717"/>
        <end position="730"/>
    </location>
</feature>
<dbReference type="PANTHER" id="PTHR46484:SF8">
    <property type="entry name" value="B-CELL RECEPTOR CD22-LIKE-RELATED"/>
    <property type="match status" value="1"/>
</dbReference>
<dbReference type="AlphaFoldDB" id="A0AAV1FNX4"/>
<feature type="domain" description="Ig-like" evidence="4">
    <location>
        <begin position="240"/>
        <end position="323"/>
    </location>
</feature>
<feature type="domain" description="Ig-like" evidence="4">
    <location>
        <begin position="326"/>
        <end position="405"/>
    </location>
</feature>
<keyword evidence="3" id="KW-0732">Signal</keyword>
<dbReference type="PROSITE" id="PS50835">
    <property type="entry name" value="IG_LIKE"/>
    <property type="match status" value="4"/>
</dbReference>
<evidence type="ECO:0000256" key="1">
    <source>
        <dbReference type="SAM" id="MobiDB-lite"/>
    </source>
</evidence>
<feature type="signal peptide" evidence="3">
    <location>
        <begin position="1"/>
        <end position="19"/>
    </location>
</feature>
<dbReference type="SMART" id="SM00408">
    <property type="entry name" value="IGc2"/>
    <property type="match status" value="3"/>
</dbReference>
<reference evidence="5" key="1">
    <citation type="submission" date="2023-08" db="EMBL/GenBank/DDBJ databases">
        <authorList>
            <person name="Alioto T."/>
            <person name="Alioto T."/>
            <person name="Gomez Garrido J."/>
        </authorList>
    </citation>
    <scope>NUCLEOTIDE SEQUENCE</scope>
</reference>